<dbReference type="InterPro" id="IPR045886">
    <property type="entry name" value="ThiF/MoeB/HesA"/>
</dbReference>
<dbReference type="PANTHER" id="PTHR43267:SF1">
    <property type="entry name" value="TRNA THREONYLCARBAMOYLADENOSINE DEHYDRATASE"/>
    <property type="match status" value="1"/>
</dbReference>
<dbReference type="Pfam" id="PF00899">
    <property type="entry name" value="ThiF"/>
    <property type="match status" value="1"/>
</dbReference>
<proteinExistence type="predicted"/>
<dbReference type="EMBL" id="JARSBO010000007">
    <property type="protein sequence ID" value="MDG4720064.1"/>
    <property type="molecule type" value="Genomic_DNA"/>
</dbReference>
<feature type="domain" description="THIF-type NAD/FAD binding fold" evidence="1">
    <location>
        <begin position="294"/>
        <end position="434"/>
    </location>
</feature>
<sequence length="576" mass="63525">MSWWISQARRALEERVSIANLQESVDWLKQVKWNLSESLRLSADFVIAYDGNEVSLEIIYPAFFPDVPPQVFPDGNVRLSAHQYGSGGELCLEFRVDNWEPDMTGAMMVESAYRLLSGERPAEDEQRDVPDAHRVTAAQAARGSTYRMVISDAVRSILEGLPERSITELELSELFRPPTWVMQVSRVGGSDSPLWSQDLLPLMPIRRSAFAVRVSSDYFNDLPTSLDDLVAMAKEFEHESLTEFIQNGAVERPVLFVSDGKFQLLNLFKGEEVTSACPYKTVLVPKDERRQSTEYDELRQKSVAVVGCGSVGSKVAASLARAGVCKFTLVDGDILFPGNIVRNELDQRSIGLNKPDAVKARIREINPSAEISVRRVLMGGQESSSSTEAALTDIASCDLVVDATADATIFSLCAAVARAEGKPMVWGEVFSGGVGGMVSRSRPDIDPAPLAARKQLAAWCADQGVPWDGKESTAYDLTRDDAPPLVADDSEVTIIAAHMTRFVVDILAREDTIFPYSAYAIGLQREWIFSAPFEVFPIKLEPEGKWVAPISDESGKELAVLIKELFPDAFEKQDES</sequence>
<dbReference type="SUPFAM" id="SSF69572">
    <property type="entry name" value="Activating enzymes of the ubiquitin-like proteins"/>
    <property type="match status" value="1"/>
</dbReference>
<reference evidence="2 3" key="1">
    <citation type="submission" date="2023-03" db="EMBL/GenBank/DDBJ databases">
        <title>Strain FZY0004 represents a novel species in the genus Thalassospira isolated from seawater.</title>
        <authorList>
            <person name="Fu Z.-Y."/>
        </authorList>
    </citation>
    <scope>NUCLEOTIDE SEQUENCE [LARGE SCALE GENOMIC DNA]</scope>
    <source>
        <strain evidence="2 3">FZY0004</strain>
    </source>
</reference>
<comment type="caution">
    <text evidence="2">The sequence shown here is derived from an EMBL/GenBank/DDBJ whole genome shotgun (WGS) entry which is preliminary data.</text>
</comment>
<dbReference type="PANTHER" id="PTHR43267">
    <property type="entry name" value="TRNA THREONYLCARBAMOYLADENOSINE DEHYDRATASE"/>
    <property type="match status" value="1"/>
</dbReference>
<dbReference type="InterPro" id="IPR000594">
    <property type="entry name" value="ThiF_NAD_FAD-bd"/>
</dbReference>
<name>A0ABT6GDI3_9PROT</name>
<dbReference type="Proteomes" id="UP001529180">
    <property type="component" value="Unassembled WGS sequence"/>
</dbReference>
<organism evidence="2 3">
    <name type="scientific">Thalassospira aquimaris</name>
    <dbReference type="NCBI Taxonomy" id="3037796"/>
    <lineage>
        <taxon>Bacteria</taxon>
        <taxon>Pseudomonadati</taxon>
        <taxon>Pseudomonadota</taxon>
        <taxon>Alphaproteobacteria</taxon>
        <taxon>Rhodospirillales</taxon>
        <taxon>Thalassospiraceae</taxon>
        <taxon>Thalassospira</taxon>
    </lineage>
</organism>
<dbReference type="GO" id="GO:0016779">
    <property type="term" value="F:nucleotidyltransferase activity"/>
    <property type="evidence" value="ECO:0007669"/>
    <property type="project" value="UniProtKB-KW"/>
</dbReference>
<gene>
    <name evidence="2" type="ORF">P7680_13750</name>
</gene>
<dbReference type="SUPFAM" id="SSF54495">
    <property type="entry name" value="UBC-like"/>
    <property type="match status" value="1"/>
</dbReference>
<protein>
    <submittedName>
        <fullName evidence="2">ThiF family adenylyltransferase</fullName>
    </submittedName>
</protein>
<keyword evidence="2" id="KW-0808">Transferase</keyword>
<keyword evidence="3" id="KW-1185">Reference proteome</keyword>
<evidence type="ECO:0000259" key="1">
    <source>
        <dbReference type="Pfam" id="PF00899"/>
    </source>
</evidence>
<dbReference type="InterPro" id="IPR035985">
    <property type="entry name" value="Ubiquitin-activating_enz"/>
</dbReference>
<evidence type="ECO:0000313" key="2">
    <source>
        <dbReference type="EMBL" id="MDG4720064.1"/>
    </source>
</evidence>
<accession>A0ABT6GDI3</accession>
<keyword evidence="2" id="KW-0548">Nucleotidyltransferase</keyword>
<dbReference type="Gene3D" id="3.40.50.720">
    <property type="entry name" value="NAD(P)-binding Rossmann-like Domain"/>
    <property type="match status" value="1"/>
</dbReference>
<evidence type="ECO:0000313" key="3">
    <source>
        <dbReference type="Proteomes" id="UP001529180"/>
    </source>
</evidence>
<dbReference type="InterPro" id="IPR016135">
    <property type="entry name" value="UBQ-conjugating_enzyme/RWD"/>
</dbReference>
<dbReference type="RefSeq" id="WP_114104542.1">
    <property type="nucleotide sequence ID" value="NZ_JARSBO010000007.1"/>
</dbReference>